<evidence type="ECO:0000256" key="6">
    <source>
        <dbReference type="RuleBase" id="RU004241"/>
    </source>
</evidence>
<dbReference type="GO" id="GO:0004601">
    <property type="term" value="F:peroxidase activity"/>
    <property type="evidence" value="ECO:0007669"/>
    <property type="project" value="UniProtKB-KW"/>
</dbReference>
<dbReference type="OrthoDB" id="2859658at2759"/>
<organism evidence="9 10">
    <name type="scientific">Stylonychia lemnae</name>
    <name type="common">Ciliate</name>
    <dbReference type="NCBI Taxonomy" id="5949"/>
    <lineage>
        <taxon>Eukaryota</taxon>
        <taxon>Sar</taxon>
        <taxon>Alveolata</taxon>
        <taxon>Ciliophora</taxon>
        <taxon>Intramacronucleata</taxon>
        <taxon>Spirotrichea</taxon>
        <taxon>Stichotrichia</taxon>
        <taxon>Sporadotrichida</taxon>
        <taxon>Oxytrichidae</taxon>
        <taxon>Stylonychinae</taxon>
        <taxon>Stylonychia</taxon>
    </lineage>
</organism>
<keyword evidence="1 9" id="KW-0575">Peroxidase</keyword>
<feature type="domain" description="Plant heme peroxidase family profile" evidence="8">
    <location>
        <begin position="11"/>
        <end position="257"/>
    </location>
</feature>
<evidence type="ECO:0000313" key="9">
    <source>
        <dbReference type="EMBL" id="CDW77073.1"/>
    </source>
</evidence>
<dbReference type="GO" id="GO:0034599">
    <property type="term" value="P:cellular response to oxidative stress"/>
    <property type="evidence" value="ECO:0007669"/>
    <property type="project" value="InterPro"/>
</dbReference>
<dbReference type="GO" id="GO:0046872">
    <property type="term" value="F:metal ion binding"/>
    <property type="evidence" value="ECO:0007669"/>
    <property type="project" value="UniProtKB-KW"/>
</dbReference>
<dbReference type="InParanoid" id="A0A078A480"/>
<dbReference type="Pfam" id="PF00141">
    <property type="entry name" value="peroxidase"/>
    <property type="match status" value="1"/>
</dbReference>
<dbReference type="PANTHER" id="PTHR31356">
    <property type="entry name" value="THYLAKOID LUMENAL 29 KDA PROTEIN, CHLOROPLASTIC-RELATED"/>
    <property type="match status" value="1"/>
</dbReference>
<evidence type="ECO:0000256" key="4">
    <source>
        <dbReference type="ARBA" id="ARBA00023002"/>
    </source>
</evidence>
<keyword evidence="5" id="KW-0408">Iron</keyword>
<dbReference type="GO" id="GO:0020037">
    <property type="term" value="F:heme binding"/>
    <property type="evidence" value="ECO:0007669"/>
    <property type="project" value="InterPro"/>
</dbReference>
<dbReference type="SUPFAM" id="SSF48113">
    <property type="entry name" value="Heme-dependent peroxidases"/>
    <property type="match status" value="1"/>
</dbReference>
<dbReference type="GO" id="GO:0000302">
    <property type="term" value="P:response to reactive oxygen species"/>
    <property type="evidence" value="ECO:0007669"/>
    <property type="project" value="TreeGrafter"/>
</dbReference>
<evidence type="ECO:0000256" key="5">
    <source>
        <dbReference type="ARBA" id="ARBA00023004"/>
    </source>
</evidence>
<dbReference type="Proteomes" id="UP000039865">
    <property type="component" value="Unassembled WGS sequence"/>
</dbReference>
<feature type="region of interest" description="Disordered" evidence="7">
    <location>
        <begin position="40"/>
        <end position="59"/>
    </location>
</feature>
<evidence type="ECO:0000256" key="1">
    <source>
        <dbReference type="ARBA" id="ARBA00022559"/>
    </source>
</evidence>
<name>A0A078A480_STYLE</name>
<dbReference type="PRINTS" id="PR00459">
    <property type="entry name" value="ASPEROXIDASE"/>
</dbReference>
<dbReference type="AlphaFoldDB" id="A0A078A480"/>
<gene>
    <name evidence="9" type="primary">Contig18936.g20087</name>
    <name evidence="9" type="ORF">STYLEM_6041</name>
</gene>
<dbReference type="InterPro" id="IPR010255">
    <property type="entry name" value="Haem_peroxidase_sf"/>
</dbReference>
<reference evidence="9 10" key="1">
    <citation type="submission" date="2014-06" db="EMBL/GenBank/DDBJ databases">
        <authorList>
            <person name="Swart Estienne"/>
        </authorList>
    </citation>
    <scope>NUCLEOTIDE SEQUENCE [LARGE SCALE GENOMIC DNA]</scope>
    <source>
        <strain evidence="9 10">130c</strain>
    </source>
</reference>
<dbReference type="PRINTS" id="PR00458">
    <property type="entry name" value="PEROXIDASE"/>
</dbReference>
<evidence type="ECO:0000256" key="3">
    <source>
        <dbReference type="ARBA" id="ARBA00022723"/>
    </source>
</evidence>
<dbReference type="EMBL" id="CCKQ01005810">
    <property type="protein sequence ID" value="CDW77073.1"/>
    <property type="molecule type" value="Genomic_DNA"/>
</dbReference>
<evidence type="ECO:0000256" key="2">
    <source>
        <dbReference type="ARBA" id="ARBA00022617"/>
    </source>
</evidence>
<keyword evidence="4" id="KW-0560">Oxidoreductase</keyword>
<keyword evidence="3" id="KW-0479">Metal-binding</keyword>
<comment type="similarity">
    <text evidence="6">Belongs to the peroxidase family.</text>
</comment>
<dbReference type="GO" id="GO:0042744">
    <property type="term" value="P:hydrogen peroxide catabolic process"/>
    <property type="evidence" value="ECO:0007669"/>
    <property type="project" value="TreeGrafter"/>
</dbReference>
<dbReference type="InterPro" id="IPR002016">
    <property type="entry name" value="Haem_peroxidase"/>
</dbReference>
<evidence type="ECO:0000256" key="7">
    <source>
        <dbReference type="SAM" id="MobiDB-lite"/>
    </source>
</evidence>
<keyword evidence="2" id="KW-0349">Heme</keyword>
<dbReference type="Gene3D" id="1.10.420.10">
    <property type="entry name" value="Peroxidase, domain 2"/>
    <property type="match status" value="1"/>
</dbReference>
<dbReference type="OMA" id="HELMMLP"/>
<dbReference type="InterPro" id="IPR044831">
    <property type="entry name" value="Ccp1-like"/>
</dbReference>
<keyword evidence="10" id="KW-1185">Reference proteome</keyword>
<proteinExistence type="inferred from homology"/>
<dbReference type="Gene3D" id="1.10.520.10">
    <property type="match status" value="1"/>
</dbReference>
<dbReference type="PANTHER" id="PTHR31356:SF36">
    <property type="entry name" value="L-ASCORBATE PEROXIDASE 3"/>
    <property type="match status" value="1"/>
</dbReference>
<dbReference type="InterPro" id="IPR002207">
    <property type="entry name" value="Peroxidase_I"/>
</dbReference>
<accession>A0A078A480</accession>
<protein>
    <submittedName>
        <fullName evidence="9">Ascorbate peroxidase</fullName>
    </submittedName>
</protein>
<evidence type="ECO:0000259" key="8">
    <source>
        <dbReference type="PROSITE" id="PS50873"/>
    </source>
</evidence>
<evidence type="ECO:0000313" key="10">
    <source>
        <dbReference type="Proteomes" id="UP000039865"/>
    </source>
</evidence>
<dbReference type="PROSITE" id="PS50873">
    <property type="entry name" value="PEROXIDASE_4"/>
    <property type="match status" value="1"/>
</dbReference>
<sequence>MNINHIAKKPFFDLFYRSPCMALMLRAAFHDAGTFCKNSKTGGPRGTLRHSHDLDRPENAGLDFAMDQIEEIKDEGNHITAMLSYSDLIQLGGYTAVEYTGGPVMLFRMGRKDAEDHDEHTPEDRLPDVREGSSNILTKMHRMGFTTQEFVALMGSHTLGFAHQDRTGFQGRWTQNPHVFDNTYYKEVLLGERSKFLKTPVEHMLAQNSEMKKLCEAYAQDQNLFFEHYALAHVKMSELGQEEHLLSEFEENQPKYKLPESSYLQLNSFSDPQKY</sequence>